<gene>
    <name evidence="1" type="ORF">LCGC14_1112130</name>
</gene>
<reference evidence="1" key="1">
    <citation type="journal article" date="2015" name="Nature">
        <title>Complex archaea that bridge the gap between prokaryotes and eukaryotes.</title>
        <authorList>
            <person name="Spang A."/>
            <person name="Saw J.H."/>
            <person name="Jorgensen S.L."/>
            <person name="Zaremba-Niedzwiedzka K."/>
            <person name="Martijn J."/>
            <person name="Lind A.E."/>
            <person name="van Eijk R."/>
            <person name="Schleper C."/>
            <person name="Guy L."/>
            <person name="Ettema T.J."/>
        </authorList>
    </citation>
    <scope>NUCLEOTIDE SEQUENCE</scope>
</reference>
<sequence>MYEFKAKTSRGWTRQEGLDSLKGLSEIAQAELADGSMKGGTFVLDSGSTWWEVIQECYVAPEQEKREASGGKRTGGLEYMQGNLIVNGVINWLTSQGVFVIITHRKRQDWGPQGPIPGAFSAQINKKVPYLVEIRIDLTKVCAKCGGEECKAEGHQGRTHRARFLKFAADTSYEGFSFEDEAINFGFVYSLYTGKTFPDLGRLEQ</sequence>
<comment type="caution">
    <text evidence="1">The sequence shown here is derived from an EMBL/GenBank/DDBJ whole genome shotgun (WGS) entry which is preliminary data.</text>
</comment>
<dbReference type="AlphaFoldDB" id="A0A0F9QCK3"/>
<name>A0A0F9QCK3_9ZZZZ</name>
<proteinExistence type="predicted"/>
<feature type="non-terminal residue" evidence="1">
    <location>
        <position position="1"/>
    </location>
</feature>
<dbReference type="EMBL" id="LAZR01005083">
    <property type="protein sequence ID" value="KKN03003.1"/>
    <property type="molecule type" value="Genomic_DNA"/>
</dbReference>
<protein>
    <submittedName>
        <fullName evidence="1">Uncharacterized protein</fullName>
    </submittedName>
</protein>
<accession>A0A0F9QCK3</accession>
<organism evidence="1">
    <name type="scientific">marine sediment metagenome</name>
    <dbReference type="NCBI Taxonomy" id="412755"/>
    <lineage>
        <taxon>unclassified sequences</taxon>
        <taxon>metagenomes</taxon>
        <taxon>ecological metagenomes</taxon>
    </lineage>
</organism>
<evidence type="ECO:0000313" key="1">
    <source>
        <dbReference type="EMBL" id="KKN03003.1"/>
    </source>
</evidence>